<evidence type="ECO:0000256" key="1">
    <source>
        <dbReference type="ARBA" id="ARBA00021292"/>
    </source>
</evidence>
<dbReference type="CDD" id="cd03820">
    <property type="entry name" value="GT4_AmsD-like"/>
    <property type="match status" value="1"/>
</dbReference>
<proteinExistence type="predicted"/>
<feature type="region of interest" description="Disordered" evidence="4">
    <location>
        <begin position="405"/>
        <end position="430"/>
    </location>
</feature>
<dbReference type="PANTHER" id="PTHR12526">
    <property type="entry name" value="GLYCOSYLTRANSFERASE"/>
    <property type="match status" value="1"/>
</dbReference>
<dbReference type="Proteomes" id="UP001230328">
    <property type="component" value="Unassembled WGS sequence"/>
</dbReference>
<reference evidence="7 8" key="1">
    <citation type="submission" date="2023-07" db="EMBL/GenBank/DDBJ databases">
        <title>Comparative genomics of wheat-associated soil bacteria to identify genetic determinants of phenazine resistance.</title>
        <authorList>
            <person name="Mouncey N."/>
        </authorList>
    </citation>
    <scope>NUCLEOTIDE SEQUENCE [LARGE SCALE GENOMIC DNA]</scope>
    <source>
        <strain evidence="7 8">V2I4</strain>
    </source>
</reference>
<gene>
    <name evidence="7" type="ORF">QF035_006027</name>
</gene>
<dbReference type="Gene3D" id="3.40.50.2000">
    <property type="entry name" value="Glycogen Phosphorylase B"/>
    <property type="match status" value="2"/>
</dbReference>
<dbReference type="InterPro" id="IPR028098">
    <property type="entry name" value="Glyco_trans_4-like_N"/>
</dbReference>
<evidence type="ECO:0000313" key="8">
    <source>
        <dbReference type="Proteomes" id="UP001230328"/>
    </source>
</evidence>
<dbReference type="Pfam" id="PF00534">
    <property type="entry name" value="Glycos_transf_1"/>
    <property type="match status" value="1"/>
</dbReference>
<keyword evidence="2" id="KW-0328">Glycosyltransferase</keyword>
<accession>A0ABU0SY17</accession>
<evidence type="ECO:0000256" key="2">
    <source>
        <dbReference type="ARBA" id="ARBA00022676"/>
    </source>
</evidence>
<evidence type="ECO:0000259" key="5">
    <source>
        <dbReference type="Pfam" id="PF00534"/>
    </source>
</evidence>
<dbReference type="SUPFAM" id="SSF53756">
    <property type="entry name" value="UDP-Glycosyltransferase/glycogen phosphorylase"/>
    <property type="match status" value="1"/>
</dbReference>
<organism evidence="7 8">
    <name type="scientific">Streptomyces umbrinus</name>
    <dbReference type="NCBI Taxonomy" id="67370"/>
    <lineage>
        <taxon>Bacteria</taxon>
        <taxon>Bacillati</taxon>
        <taxon>Actinomycetota</taxon>
        <taxon>Actinomycetes</taxon>
        <taxon>Kitasatosporales</taxon>
        <taxon>Streptomycetaceae</taxon>
        <taxon>Streptomyces</taxon>
        <taxon>Streptomyces phaeochromogenes group</taxon>
    </lineage>
</organism>
<dbReference type="PANTHER" id="PTHR12526:SF627">
    <property type="entry name" value="D-RHAMNOSYLTRANSFERASE WBPZ"/>
    <property type="match status" value="1"/>
</dbReference>
<evidence type="ECO:0000256" key="3">
    <source>
        <dbReference type="ARBA" id="ARBA00022679"/>
    </source>
</evidence>
<evidence type="ECO:0000313" key="7">
    <source>
        <dbReference type="EMBL" id="MDQ1028445.1"/>
    </source>
</evidence>
<feature type="domain" description="Glycosyl transferase family 1" evidence="5">
    <location>
        <begin position="206"/>
        <end position="362"/>
    </location>
</feature>
<evidence type="ECO:0000256" key="4">
    <source>
        <dbReference type="SAM" id="MobiDB-lite"/>
    </source>
</evidence>
<feature type="compositionally biased region" description="Basic residues" evidence="4">
    <location>
        <begin position="407"/>
        <end position="416"/>
    </location>
</feature>
<sequence length="430" mass="47689">MKRRETTERMRIVFLLHNAYAIGGTVRTTLNLAAALAGRHDVEIVSMRRHRDEPRFTVDPRITVVPLVDERDGSQDLTDPSYAQPAVDFPASDKRYEQYTRLTDLRARDHLAACDADVVIGTRPGINVYVARFAPRRALRIAQEHLRHDSHSKRLRGVLARAYRSLDAVVTTTEADAEVYRQRMPLPGVRVAAVPNMVPAPHGLTRDDTTKVITAAGRLVRGKRFDLLIEAFSAVASKEPDWQLRIFGGGPEREHLQHLIDGLGLAGHARLMGPRTPIEAEFARSAMVVSASDAESFGMTLVEAMRCGVPVISTDCPLGPAEIITDGVDGRLVPVGDARSLAEAMLDLITDDPLRQAMGEAALRSSHRYDADPIVERYEALFTELAATRTRRAWTRGRVRAAGWARRQTRRFRRPANGRAPINSTRPTGP</sequence>
<keyword evidence="8" id="KW-1185">Reference proteome</keyword>
<protein>
    <recommendedName>
        <fullName evidence="1">D-inositol 3-phosphate glycosyltransferase</fullName>
    </recommendedName>
</protein>
<name>A0ABU0SY17_9ACTN</name>
<feature type="domain" description="Glycosyltransferase subfamily 4-like N-terminal" evidence="6">
    <location>
        <begin position="22"/>
        <end position="198"/>
    </location>
</feature>
<dbReference type="InterPro" id="IPR001296">
    <property type="entry name" value="Glyco_trans_1"/>
</dbReference>
<dbReference type="Pfam" id="PF13439">
    <property type="entry name" value="Glyco_transf_4"/>
    <property type="match status" value="1"/>
</dbReference>
<evidence type="ECO:0000259" key="6">
    <source>
        <dbReference type="Pfam" id="PF13439"/>
    </source>
</evidence>
<comment type="caution">
    <text evidence="7">The sequence shown here is derived from an EMBL/GenBank/DDBJ whole genome shotgun (WGS) entry which is preliminary data.</text>
</comment>
<keyword evidence="3" id="KW-0808">Transferase</keyword>
<dbReference type="EMBL" id="JAUSZI010000002">
    <property type="protein sequence ID" value="MDQ1028445.1"/>
    <property type="molecule type" value="Genomic_DNA"/>
</dbReference>